<dbReference type="PROSITE" id="PS51257">
    <property type="entry name" value="PROKAR_LIPOPROTEIN"/>
    <property type="match status" value="1"/>
</dbReference>
<dbReference type="Proteomes" id="UP000198598">
    <property type="component" value="Unassembled WGS sequence"/>
</dbReference>
<keyword evidence="1" id="KW-0732">Signal</keyword>
<dbReference type="RefSeq" id="WP_093835131.1">
    <property type="nucleotide sequence ID" value="NZ_FOLQ01000048.1"/>
</dbReference>
<accession>A0A1I2HWU9</accession>
<dbReference type="InterPro" id="IPR008969">
    <property type="entry name" value="CarboxyPept-like_regulatory"/>
</dbReference>
<dbReference type="STRING" id="662367.SAMN05216167_14814"/>
<organism evidence="2 3">
    <name type="scientific">Spirosoma endophyticum</name>
    <dbReference type="NCBI Taxonomy" id="662367"/>
    <lineage>
        <taxon>Bacteria</taxon>
        <taxon>Pseudomonadati</taxon>
        <taxon>Bacteroidota</taxon>
        <taxon>Cytophagia</taxon>
        <taxon>Cytophagales</taxon>
        <taxon>Cytophagaceae</taxon>
        <taxon>Spirosoma</taxon>
    </lineage>
</organism>
<feature type="signal peptide" evidence="1">
    <location>
        <begin position="1"/>
        <end position="23"/>
    </location>
</feature>
<sequence length="251" mass="26378">MSKRYYHLCLVALLGLIFLSACTTNSNDTPSPVGGALSGTVQLWDDKTSTLADNSGVIVTVDDLTGVSTTTDAAGKYSFANIAYGLHDLTMSKAGYGTYRLFGVSNTSSTNGTILPATQLGKLATTTVISLTLSGNTYNGTSGVSVLYSIAPVPIATNRGYVRYFLSTDPAVSSTNYMYTSAVVSVLNNNVTGGFAKEDLLTAGFKSGQTVYLRLYGESIQSNTYVDPNVGTRVFPNLNLTTVGAVSFLVP</sequence>
<evidence type="ECO:0008006" key="4">
    <source>
        <dbReference type="Google" id="ProtNLM"/>
    </source>
</evidence>
<name>A0A1I2HWU9_9BACT</name>
<dbReference type="OrthoDB" id="644679at2"/>
<gene>
    <name evidence="2" type="ORF">SAMN05216167_14814</name>
</gene>
<evidence type="ECO:0000256" key="1">
    <source>
        <dbReference type="SAM" id="SignalP"/>
    </source>
</evidence>
<protein>
    <recommendedName>
        <fullName evidence="4">Carboxypeptidase regulatory-like domain-containing protein</fullName>
    </recommendedName>
</protein>
<dbReference type="AlphaFoldDB" id="A0A1I2HWU9"/>
<proteinExistence type="predicted"/>
<dbReference type="Gene3D" id="2.60.40.1120">
    <property type="entry name" value="Carboxypeptidase-like, regulatory domain"/>
    <property type="match status" value="1"/>
</dbReference>
<reference evidence="2 3" key="1">
    <citation type="submission" date="2016-10" db="EMBL/GenBank/DDBJ databases">
        <authorList>
            <person name="de Groot N.N."/>
        </authorList>
    </citation>
    <scope>NUCLEOTIDE SEQUENCE [LARGE SCALE GENOMIC DNA]</scope>
    <source>
        <strain evidence="2 3">DSM 26130</strain>
    </source>
</reference>
<dbReference type="SUPFAM" id="SSF49464">
    <property type="entry name" value="Carboxypeptidase regulatory domain-like"/>
    <property type="match status" value="1"/>
</dbReference>
<evidence type="ECO:0000313" key="2">
    <source>
        <dbReference type="EMBL" id="SFF32831.1"/>
    </source>
</evidence>
<evidence type="ECO:0000313" key="3">
    <source>
        <dbReference type="Proteomes" id="UP000198598"/>
    </source>
</evidence>
<feature type="chain" id="PRO_5011698727" description="Carboxypeptidase regulatory-like domain-containing protein" evidence="1">
    <location>
        <begin position="24"/>
        <end position="251"/>
    </location>
</feature>
<dbReference type="EMBL" id="FOLQ01000048">
    <property type="protein sequence ID" value="SFF32831.1"/>
    <property type="molecule type" value="Genomic_DNA"/>
</dbReference>
<keyword evidence="3" id="KW-1185">Reference proteome</keyword>